<evidence type="ECO:0000313" key="2">
    <source>
        <dbReference type="EMBL" id="KEY67461.1"/>
    </source>
</evidence>
<feature type="region of interest" description="Disordered" evidence="1">
    <location>
        <begin position="752"/>
        <end position="788"/>
    </location>
</feature>
<feature type="compositionally biased region" description="Low complexity" evidence="1">
    <location>
        <begin position="152"/>
        <end position="178"/>
    </location>
</feature>
<gene>
    <name evidence="2" type="ORF">S7711_10571</name>
</gene>
<feature type="compositionally biased region" description="Polar residues" evidence="1">
    <location>
        <begin position="566"/>
        <end position="576"/>
    </location>
</feature>
<sequence length="835" mass="87159">MASAAAPSSVAAVLPNGPTTAIAADAALPDNTPTSASAPTESSTTPAAVSLAEPSRSQSRDATEHYASIPSAFQYAPDGRIRNPVPSKLIGKTDSKSGNFGVMHVDLARARISERDAAAKRTSEETAAAAQLARKNGYQSVKPTKLQWHPTPAEQQSPAPAQAASQARSLPPQAQAPTQFPPELTPHEIKAQQARLLTLMRSINPVLIVDQLCKALAYFGGIPGAPPTPHGNHFPISNGGNGPGSRFVSWVAEIFPHVDGAPGAEHLLPSSQSATWSATAPAAQVDTPTIDNPRPAKKRGRPKGSKSTKVRKDKGVKKSAQGAAASAGDTPQSAPNQPAQICTQPVTNNSEPALDNIQPTASTDNNPSSHFASTVANTTDAFLTPQANRTSAASATATRQIDPEVSVLSTPGSKKRGRPKGSKNRPKPPIEAVTNTPVASGQGPTPETALPAPSAQDNNTSQSNTAEHQGRQASSMLQQYASESVGLTANGMPNMSTAPPSSAPVSTDAEQTSSWVGAGAPASQPSKPVEKPAGQTSRKRKNVRSSNGEQLIDLSTTGTAAAEQVGSRNGNQTQPPNAKRRRPSKDTEQLSTTSSVPGTEAITSPSAMTTSPLLQKNSGGNTVAVSASGSFESPSNIGNLPAARSSLQRASTQQQQQQQQRQDMNSSAILSPQGSGAMARPRGQQMNPYTNNPMQNFYAQQSHSSNQSGQAGNNFATGIAHKSPQFMQNVGRQNSTSNDASSVQGMRQQNTMMPGRNQQSHGAQLQSSFGGQQAMQSSHQSPNLGQFQGYEDQNYLNMDYVMNGRGVNDSNGNASNAFPGQLEAALGSSMRDRMF</sequence>
<feature type="compositionally biased region" description="Low complexity" evidence="1">
    <location>
        <begin position="318"/>
        <end position="328"/>
    </location>
</feature>
<keyword evidence="3" id="KW-1185">Reference proteome</keyword>
<feature type="compositionally biased region" description="Low complexity" evidence="1">
    <location>
        <begin position="32"/>
        <end position="48"/>
    </location>
</feature>
<reference evidence="2 3" key="1">
    <citation type="journal article" date="2014" name="BMC Genomics">
        <title>Comparative genome sequencing reveals chemotype-specific gene clusters in the toxigenic black mold Stachybotrys.</title>
        <authorList>
            <person name="Semeiks J."/>
            <person name="Borek D."/>
            <person name="Otwinowski Z."/>
            <person name="Grishin N.V."/>
        </authorList>
    </citation>
    <scope>NUCLEOTIDE SEQUENCE [LARGE SCALE GENOMIC DNA]</scope>
    <source>
        <strain evidence="3">CBS 109288 / IBT 7711</strain>
    </source>
</reference>
<feature type="compositionally biased region" description="Polar residues" evidence="1">
    <location>
        <begin position="433"/>
        <end position="445"/>
    </location>
</feature>
<organism evidence="2 3">
    <name type="scientific">Stachybotrys chartarum (strain CBS 109288 / IBT 7711)</name>
    <name type="common">Toxic black mold</name>
    <name type="synonym">Stilbospora chartarum</name>
    <dbReference type="NCBI Taxonomy" id="1280523"/>
    <lineage>
        <taxon>Eukaryota</taxon>
        <taxon>Fungi</taxon>
        <taxon>Dikarya</taxon>
        <taxon>Ascomycota</taxon>
        <taxon>Pezizomycotina</taxon>
        <taxon>Sordariomycetes</taxon>
        <taxon>Hypocreomycetidae</taxon>
        <taxon>Hypocreales</taxon>
        <taxon>Stachybotryaceae</taxon>
        <taxon>Stachybotrys</taxon>
    </lineage>
</organism>
<feature type="compositionally biased region" description="Polar residues" evidence="1">
    <location>
        <begin position="752"/>
        <end position="786"/>
    </location>
</feature>
<feature type="compositionally biased region" description="Polar residues" evidence="1">
    <location>
        <begin position="269"/>
        <end position="278"/>
    </location>
</feature>
<feature type="compositionally biased region" description="Low complexity" evidence="1">
    <location>
        <begin position="642"/>
        <end position="662"/>
    </location>
</feature>
<feature type="compositionally biased region" description="Polar residues" evidence="1">
    <location>
        <begin position="684"/>
        <end position="716"/>
    </location>
</feature>
<proteinExistence type="predicted"/>
<feature type="compositionally biased region" description="Basic residues" evidence="1">
    <location>
        <begin position="413"/>
        <end position="426"/>
    </location>
</feature>
<dbReference type="AlphaFoldDB" id="A0A084AQ82"/>
<dbReference type="Proteomes" id="UP000028045">
    <property type="component" value="Unassembled WGS sequence"/>
</dbReference>
<feature type="compositionally biased region" description="Polar residues" evidence="1">
    <location>
        <begin position="329"/>
        <end position="389"/>
    </location>
</feature>
<name>A0A084AQ82_STACB</name>
<dbReference type="OrthoDB" id="5243398at2759"/>
<accession>A0A084AQ82</accession>
<feature type="compositionally biased region" description="Polar residues" evidence="1">
    <location>
        <begin position="663"/>
        <end position="674"/>
    </location>
</feature>
<feature type="compositionally biased region" description="Polar residues" evidence="1">
    <location>
        <begin position="589"/>
        <end position="638"/>
    </location>
</feature>
<feature type="region of interest" description="Disordered" evidence="1">
    <location>
        <begin position="24"/>
        <end position="98"/>
    </location>
</feature>
<feature type="compositionally biased region" description="Polar residues" evidence="1">
    <location>
        <begin position="455"/>
        <end position="495"/>
    </location>
</feature>
<evidence type="ECO:0000313" key="3">
    <source>
        <dbReference type="Proteomes" id="UP000028045"/>
    </source>
</evidence>
<feature type="compositionally biased region" description="Basic residues" evidence="1">
    <location>
        <begin position="295"/>
        <end position="317"/>
    </location>
</feature>
<dbReference type="HOGENOM" id="CLU_347176_0_0_1"/>
<evidence type="ECO:0000256" key="1">
    <source>
        <dbReference type="SAM" id="MobiDB-lite"/>
    </source>
</evidence>
<feature type="region of interest" description="Disordered" evidence="1">
    <location>
        <begin position="265"/>
        <end position="717"/>
    </location>
</feature>
<feature type="region of interest" description="Disordered" evidence="1">
    <location>
        <begin position="147"/>
        <end position="183"/>
    </location>
</feature>
<feature type="compositionally biased region" description="Polar residues" evidence="1">
    <location>
        <begin position="544"/>
        <end position="559"/>
    </location>
</feature>
<protein>
    <submittedName>
        <fullName evidence="2">Uncharacterized protein</fullName>
    </submittedName>
</protein>
<feature type="compositionally biased region" description="Low complexity" evidence="1">
    <location>
        <begin position="496"/>
        <end position="507"/>
    </location>
</feature>
<dbReference type="EMBL" id="KL648614">
    <property type="protein sequence ID" value="KEY67461.1"/>
    <property type="molecule type" value="Genomic_DNA"/>
</dbReference>